<dbReference type="RefSeq" id="WP_121006666.1">
    <property type="nucleotide sequence ID" value="NZ_RBXO01000001.1"/>
</dbReference>
<dbReference type="InterPro" id="IPR020846">
    <property type="entry name" value="MFS_dom"/>
</dbReference>
<feature type="transmembrane region" description="Helical" evidence="7">
    <location>
        <begin position="64"/>
        <end position="82"/>
    </location>
</feature>
<feature type="transmembrane region" description="Helical" evidence="7">
    <location>
        <begin position="321"/>
        <end position="341"/>
    </location>
</feature>
<dbReference type="PANTHER" id="PTHR23517:SF2">
    <property type="entry name" value="MULTIDRUG RESISTANCE PROTEIN MDTH"/>
    <property type="match status" value="1"/>
</dbReference>
<dbReference type="EMBL" id="RBXO01000001">
    <property type="protein sequence ID" value="RKT54860.1"/>
    <property type="molecule type" value="Genomic_DNA"/>
</dbReference>
<keyword evidence="4 7" id="KW-0812">Transmembrane</keyword>
<evidence type="ECO:0000256" key="6">
    <source>
        <dbReference type="ARBA" id="ARBA00023136"/>
    </source>
</evidence>
<dbReference type="OrthoDB" id="4042314at2"/>
<protein>
    <submittedName>
        <fullName evidence="9">Putative MFS family arabinose efflux permease</fullName>
    </submittedName>
</protein>
<dbReference type="AlphaFoldDB" id="A0A495W165"/>
<dbReference type="PROSITE" id="PS50850">
    <property type="entry name" value="MFS"/>
    <property type="match status" value="1"/>
</dbReference>
<keyword evidence="3" id="KW-1003">Cell membrane</keyword>
<dbReference type="SUPFAM" id="SSF103473">
    <property type="entry name" value="MFS general substrate transporter"/>
    <property type="match status" value="1"/>
</dbReference>
<feature type="transmembrane region" description="Helical" evidence="7">
    <location>
        <begin position="297"/>
        <end position="315"/>
    </location>
</feature>
<keyword evidence="6 7" id="KW-0472">Membrane</keyword>
<dbReference type="Gene3D" id="1.20.1250.20">
    <property type="entry name" value="MFS general substrate transporter like domains"/>
    <property type="match status" value="1"/>
</dbReference>
<evidence type="ECO:0000256" key="5">
    <source>
        <dbReference type="ARBA" id="ARBA00022989"/>
    </source>
</evidence>
<proteinExistence type="predicted"/>
<dbReference type="InterPro" id="IPR050171">
    <property type="entry name" value="MFS_Transporters"/>
</dbReference>
<keyword evidence="5 7" id="KW-1133">Transmembrane helix</keyword>
<reference evidence="9" key="1">
    <citation type="submission" date="2018-10" db="EMBL/GenBank/DDBJ databases">
        <title>Sequencing the genomes of 1000 actinobacteria strains.</title>
        <authorList>
            <person name="Klenk H.-P."/>
        </authorList>
    </citation>
    <scope>NUCLEOTIDE SEQUENCE [LARGE SCALE GENOMIC DNA]</scope>
    <source>
        <strain evidence="9">DSM 43800</strain>
    </source>
</reference>
<keyword evidence="10" id="KW-1185">Reference proteome</keyword>
<dbReference type="Proteomes" id="UP000282084">
    <property type="component" value="Unassembled WGS sequence"/>
</dbReference>
<accession>A0A495W165</accession>
<feature type="transmembrane region" description="Helical" evidence="7">
    <location>
        <begin position="265"/>
        <end position="285"/>
    </location>
</feature>
<evidence type="ECO:0000256" key="1">
    <source>
        <dbReference type="ARBA" id="ARBA00004651"/>
    </source>
</evidence>
<feature type="transmembrane region" description="Helical" evidence="7">
    <location>
        <begin position="180"/>
        <end position="200"/>
    </location>
</feature>
<dbReference type="InterPro" id="IPR011701">
    <property type="entry name" value="MFS"/>
</dbReference>
<evidence type="ECO:0000313" key="10">
    <source>
        <dbReference type="Proteomes" id="UP000282084"/>
    </source>
</evidence>
<evidence type="ECO:0000256" key="2">
    <source>
        <dbReference type="ARBA" id="ARBA00022448"/>
    </source>
</evidence>
<sequence>MATQEKSAHDKPAGIWTTFAESPMAVKAVLGGVFVNKIGGFLNIFLVLFLTAKGYSAGQAATALGVYGVGSVVGVLIGGALADRLGARNSTVLSMAGSAALIAALLYLPSYPLLIVATALVGAVGQVYRPASATLLSELTDDDRQVMIFAMYRFGLNLGTTAAPLIGFALYQWGGDSYHLLFWGEALVALAYAVLAHLALPSKAEEKRVRAGGDAAAPAATGSYADVFRDRRYLAFLLVVFINGVVYVQYLSTLPLDVAKSGVPIFWYTFAVALNGAVVILFELLVTKTTQNLPAKVVVATCFVLLGLGVAVYGLPLGPAVIIAGTLLWTLAEIIGGPVVFSYPGLVAPAHLKGRYIGSFQFVYGLGAAAGPIVGGFLFLRIGHAVWPVLGALSFVAAVIGFVATKSTKRGTPAEPVEEPVAQG</sequence>
<feature type="transmembrane region" description="Helical" evidence="7">
    <location>
        <begin position="233"/>
        <end position="253"/>
    </location>
</feature>
<evidence type="ECO:0000256" key="4">
    <source>
        <dbReference type="ARBA" id="ARBA00022692"/>
    </source>
</evidence>
<comment type="caution">
    <text evidence="9">The sequence shown here is derived from an EMBL/GenBank/DDBJ whole genome shotgun (WGS) entry which is preliminary data.</text>
</comment>
<organism evidence="9 10">
    <name type="scientific">Saccharothrix australiensis</name>
    <dbReference type="NCBI Taxonomy" id="2072"/>
    <lineage>
        <taxon>Bacteria</taxon>
        <taxon>Bacillati</taxon>
        <taxon>Actinomycetota</taxon>
        <taxon>Actinomycetes</taxon>
        <taxon>Pseudonocardiales</taxon>
        <taxon>Pseudonocardiaceae</taxon>
        <taxon>Saccharothrix</taxon>
    </lineage>
</organism>
<feature type="transmembrane region" description="Helical" evidence="7">
    <location>
        <begin position="362"/>
        <end position="380"/>
    </location>
</feature>
<evidence type="ECO:0000313" key="9">
    <source>
        <dbReference type="EMBL" id="RKT54860.1"/>
    </source>
</evidence>
<dbReference type="Pfam" id="PF07690">
    <property type="entry name" value="MFS_1"/>
    <property type="match status" value="1"/>
</dbReference>
<name>A0A495W165_9PSEU</name>
<feature type="transmembrane region" description="Helical" evidence="7">
    <location>
        <begin position="28"/>
        <end position="52"/>
    </location>
</feature>
<evidence type="ECO:0000259" key="8">
    <source>
        <dbReference type="PROSITE" id="PS50850"/>
    </source>
</evidence>
<feature type="transmembrane region" description="Helical" evidence="7">
    <location>
        <begin position="154"/>
        <end position="174"/>
    </location>
</feature>
<dbReference type="PANTHER" id="PTHR23517">
    <property type="entry name" value="RESISTANCE PROTEIN MDTM, PUTATIVE-RELATED-RELATED"/>
    <property type="match status" value="1"/>
</dbReference>
<feature type="domain" description="Major facilitator superfamily (MFS) profile" evidence="8">
    <location>
        <begin position="24"/>
        <end position="409"/>
    </location>
</feature>
<keyword evidence="2" id="KW-0813">Transport</keyword>
<evidence type="ECO:0000256" key="3">
    <source>
        <dbReference type="ARBA" id="ARBA00022475"/>
    </source>
</evidence>
<evidence type="ECO:0000256" key="7">
    <source>
        <dbReference type="SAM" id="Phobius"/>
    </source>
</evidence>
<comment type="subcellular location">
    <subcellularLocation>
        <location evidence="1">Cell membrane</location>
        <topology evidence="1">Multi-pass membrane protein</topology>
    </subcellularLocation>
</comment>
<feature type="transmembrane region" description="Helical" evidence="7">
    <location>
        <begin position="102"/>
        <end position="124"/>
    </location>
</feature>
<gene>
    <name evidence="9" type="ORF">C8E97_3509</name>
</gene>
<dbReference type="GO" id="GO:0005886">
    <property type="term" value="C:plasma membrane"/>
    <property type="evidence" value="ECO:0007669"/>
    <property type="project" value="UniProtKB-SubCell"/>
</dbReference>
<dbReference type="InterPro" id="IPR036259">
    <property type="entry name" value="MFS_trans_sf"/>
</dbReference>
<dbReference type="GO" id="GO:0022857">
    <property type="term" value="F:transmembrane transporter activity"/>
    <property type="evidence" value="ECO:0007669"/>
    <property type="project" value="InterPro"/>
</dbReference>
<feature type="transmembrane region" description="Helical" evidence="7">
    <location>
        <begin position="386"/>
        <end position="404"/>
    </location>
</feature>